<name>A0ACC5RN79_ENTAG</name>
<protein>
    <submittedName>
        <fullName evidence="1">Autotransporter outer membrane beta-barrel domain-containing protein</fullName>
    </submittedName>
</protein>
<organism evidence="1 2">
    <name type="scientific">Enterobacter agglomerans</name>
    <name type="common">Erwinia herbicola</name>
    <name type="synonym">Pantoea agglomerans</name>
    <dbReference type="NCBI Taxonomy" id="549"/>
    <lineage>
        <taxon>Bacteria</taxon>
        <taxon>Pseudomonadati</taxon>
        <taxon>Pseudomonadota</taxon>
        <taxon>Gammaproteobacteria</taxon>
        <taxon>Enterobacterales</taxon>
        <taxon>Erwiniaceae</taxon>
        <taxon>Pantoea</taxon>
        <taxon>Pantoea agglomerans group</taxon>
    </lineage>
</organism>
<reference evidence="1" key="1">
    <citation type="submission" date="2021-01" db="EMBL/GenBank/DDBJ databases">
        <title>Draft genome of Pantoea agglomerans Eh 335.</title>
        <authorList>
            <person name="Emsley S.A."/>
            <person name="Oline D.K."/>
            <person name="Saw J.H."/>
            <person name="Ushijima B."/>
            <person name="Videau P."/>
            <person name="Koyack M.J."/>
        </authorList>
    </citation>
    <scope>NUCLEOTIDE SEQUENCE</scope>
    <source>
        <strain evidence="1">Eh 335</strain>
    </source>
</reference>
<sequence length="1007" mass="105420">MNKRFTCNIVTLLLFPLSAAATSAWDVNDGQKLQVSQGNMTTGDNQHALSASGENSHLVTDPNLNFITAGSSAYGVQVTQGAQADINKASISTQGSYGNGANVDHGTLNMDGTNIHVAGINAYGISATGNSTLNLSNTHITLGNRMNEGIDIAGGTLNGNGLVLTANNPTVLNMIEISKQAQATLKNSQIILNGLSSSFGIHVNDATLNASGLIINASNLGQGILVEKSSQAGPALTLNDSSISTTGRTATAISTLGQSVLNNVNINTSGDFAHGVSLEYAGSAQVNGGNIGTSGSSAYGIWTTTRDSLLQVKDTVFSISGESGIAVAAQGGKASLDNIQAMITGDKGRGIVTESQLDAKNINVLMTGNNNTGVQSTGTKGDMTISDSSMTSTGTGGAGMTASSGGKINAEGINMTLKGEKTVGLRLREGTLNVANSTIVTADGPGLYADGNALSEASLDNTQLESGGSSAFKTLGSALNLNLSNGTVATGGNGNVLEALTLKDAQGADVSNSQVNLMADNATLNGSVISDSVRNQVNLNLQNGSTLTGMMKNVSGTILDSTSTWNMTGDSDLNTFQLDGKVLFDGQDFHTLTVNNNLSGSGYIGIHTRLEGDDSPSDRLNVKGNAAGNFTVGITNQGGSGAETHMGIPVINVAGETKDVTFTQSQPLLAGNYEYFLNPVNSHDWYLQSSYKPVVDPNAPVTDKPYRPETSGYLIGPYLNAAYAYTAAGTYHQRLGAREEGQAVWGRIYGRHDLYGAGRFGYDSTTAFMQLGGDLWRGSLTPEIDARSGVMVTIGDIHSNARDYARSQRSGLSVNTGKINTTAYSLGGYFTADNEEGAYLDTVGQVTWYRNHYKSINNTGQGSYSTLLSAEMGVPFAVSGAFKLEPELQLMGQYLHNGEIRAGGVKVDRSHDVMGQARGGLRLFYDAQDVQPWVQADMVQRMGKIPNIAMNQESLSPDIHSGWWQLGTGIRGQVNPDVSLYADVTYQHSYGHGVEGYGGNIGMKYQF</sequence>
<gene>
    <name evidence="1" type="ORF">JJL49_12720</name>
</gene>
<dbReference type="EMBL" id="JAEOXF010000007">
    <property type="protein sequence ID" value="MBK4726097.1"/>
    <property type="molecule type" value="Genomic_DNA"/>
</dbReference>
<accession>A0ACC5RN79</accession>
<evidence type="ECO:0000313" key="2">
    <source>
        <dbReference type="Proteomes" id="UP000633731"/>
    </source>
</evidence>
<dbReference type="Proteomes" id="UP000633731">
    <property type="component" value="Unassembled WGS sequence"/>
</dbReference>
<evidence type="ECO:0000313" key="1">
    <source>
        <dbReference type="EMBL" id="MBK4726097.1"/>
    </source>
</evidence>
<keyword evidence="2" id="KW-1185">Reference proteome</keyword>
<comment type="caution">
    <text evidence="1">The sequence shown here is derived from an EMBL/GenBank/DDBJ whole genome shotgun (WGS) entry which is preliminary data.</text>
</comment>
<proteinExistence type="predicted"/>